<protein>
    <recommendedName>
        <fullName evidence="2">Biogenesis of lysosome-related organelles complex 1 subunit 1</fullName>
    </recommendedName>
</protein>
<feature type="compositionally biased region" description="Pro residues" evidence="4">
    <location>
        <begin position="32"/>
        <end position="43"/>
    </location>
</feature>
<evidence type="ECO:0000313" key="6">
    <source>
        <dbReference type="Proteomes" id="UP000184255"/>
    </source>
</evidence>
<dbReference type="Pfam" id="PF06320">
    <property type="entry name" value="GCN5L1"/>
    <property type="match status" value="1"/>
</dbReference>
<name>A0A1L7SJ09_FUSMA</name>
<sequence length="275" mass="29019">MSTAAASSATRHQSSSSAAATGSSASSSPSLSPRPPTSPPPTIASPSVAHAHAHAQIPSAAQQTSPPPPPPQLQSTLPSAETQRHVAEARRAVVATLENMMDSELQWRASTLHSNAAALSKQAQDVQRATEGLRRENVKLAREADAAARRLKELGNVQNWAEVLERDFLVLEETVRLANSDRSCSCSECGSYTGSESDGGDVDEDEGRRAMKLDEEERGKGVEGRKTLDVEMDIDSENHAPGTFSDASRSLTEADSSVGRGAKGSDTASMSTISR</sequence>
<evidence type="ECO:0000256" key="3">
    <source>
        <dbReference type="SAM" id="Coils"/>
    </source>
</evidence>
<evidence type="ECO:0000256" key="2">
    <source>
        <dbReference type="ARBA" id="ARBA00019577"/>
    </source>
</evidence>
<evidence type="ECO:0000313" key="5">
    <source>
        <dbReference type="EMBL" id="CVK84413.1"/>
    </source>
</evidence>
<feature type="compositionally biased region" description="Low complexity" evidence="4">
    <location>
        <begin position="44"/>
        <end position="64"/>
    </location>
</feature>
<feature type="region of interest" description="Disordered" evidence="4">
    <location>
        <begin position="187"/>
        <end position="275"/>
    </location>
</feature>
<feature type="region of interest" description="Disordered" evidence="4">
    <location>
        <begin position="1"/>
        <end position="85"/>
    </location>
</feature>
<dbReference type="RefSeq" id="XP_041676801.1">
    <property type="nucleotide sequence ID" value="XM_041835019.1"/>
</dbReference>
<comment type="caution">
    <text evidence="5">The sequence shown here is derived from an EMBL/GenBank/DDBJ whole genome shotgun (WGS) entry which is preliminary data.</text>
</comment>
<dbReference type="PANTHER" id="PTHR13073">
    <property type="entry name" value="BLOC-1 COMPLEX SUBUNIT 1"/>
    <property type="match status" value="1"/>
</dbReference>
<feature type="compositionally biased region" description="Polar residues" evidence="4">
    <location>
        <begin position="266"/>
        <end position="275"/>
    </location>
</feature>
<proteinExistence type="inferred from homology"/>
<dbReference type="GO" id="GO:0031083">
    <property type="term" value="C:BLOC-1 complex"/>
    <property type="evidence" value="ECO:0007669"/>
    <property type="project" value="InterPro"/>
</dbReference>
<dbReference type="PANTHER" id="PTHR13073:SF0">
    <property type="entry name" value="BIOGENESIS OF LYSOSOME-RELATED ORGANELLES COMPLEX 1 SUBUNIT 1"/>
    <property type="match status" value="1"/>
</dbReference>
<dbReference type="VEuPathDB" id="FungiDB:FMAN_01460"/>
<dbReference type="EMBL" id="FCQH01000001">
    <property type="protein sequence ID" value="CVK84413.1"/>
    <property type="molecule type" value="Genomic_DNA"/>
</dbReference>
<feature type="compositionally biased region" description="Low complexity" evidence="4">
    <location>
        <begin position="1"/>
        <end position="31"/>
    </location>
</feature>
<reference evidence="6" key="1">
    <citation type="journal article" date="2016" name="Genome Biol. Evol.">
        <title>Comparative 'omics' of the Fusarium fujikuroi species complex highlights differences in genetic potential and metabolite synthesis.</title>
        <authorList>
            <person name="Niehaus E.-M."/>
            <person name="Muensterkoetter M."/>
            <person name="Proctor R.H."/>
            <person name="Brown D.W."/>
            <person name="Sharon A."/>
            <person name="Idan Y."/>
            <person name="Oren-Young L."/>
            <person name="Sieber C.M."/>
            <person name="Novak O."/>
            <person name="Pencik A."/>
            <person name="Tarkowska D."/>
            <person name="Hromadova K."/>
            <person name="Freeman S."/>
            <person name="Maymon M."/>
            <person name="Elazar M."/>
            <person name="Youssef S.A."/>
            <person name="El-Shabrawy E.S.M."/>
            <person name="Shalaby A.B.A."/>
            <person name="Houterman P."/>
            <person name="Brock N.L."/>
            <person name="Burkhardt I."/>
            <person name="Tsavkelova E.A."/>
            <person name="Dickschat J.S."/>
            <person name="Galuszka P."/>
            <person name="Gueldener U."/>
            <person name="Tudzynski B."/>
        </authorList>
    </citation>
    <scope>NUCLEOTIDE SEQUENCE [LARGE SCALE GENOMIC DNA]</scope>
    <source>
        <strain evidence="6">MRC7560</strain>
    </source>
</reference>
<dbReference type="AlphaFoldDB" id="A0A1L7SJ09"/>
<organism evidence="5 6">
    <name type="scientific">Fusarium mangiferae</name>
    <name type="common">Mango malformation disease fungus</name>
    <dbReference type="NCBI Taxonomy" id="192010"/>
    <lineage>
        <taxon>Eukaryota</taxon>
        <taxon>Fungi</taxon>
        <taxon>Dikarya</taxon>
        <taxon>Ascomycota</taxon>
        <taxon>Pezizomycotina</taxon>
        <taxon>Sordariomycetes</taxon>
        <taxon>Hypocreomycetidae</taxon>
        <taxon>Hypocreales</taxon>
        <taxon>Nectriaceae</taxon>
        <taxon>Fusarium</taxon>
        <taxon>Fusarium fujikuroi species complex</taxon>
    </lineage>
</organism>
<keyword evidence="3" id="KW-0175">Coiled coil</keyword>
<feature type="compositionally biased region" description="Basic and acidic residues" evidence="4">
    <location>
        <begin position="206"/>
        <end position="229"/>
    </location>
</feature>
<feature type="compositionally biased region" description="Polar residues" evidence="4">
    <location>
        <begin position="245"/>
        <end position="255"/>
    </location>
</feature>
<keyword evidence="6" id="KW-1185">Reference proteome</keyword>
<accession>A0A1L7SJ09</accession>
<dbReference type="GO" id="GO:0016197">
    <property type="term" value="P:endosomal transport"/>
    <property type="evidence" value="ECO:0007669"/>
    <property type="project" value="TreeGrafter"/>
</dbReference>
<evidence type="ECO:0000256" key="4">
    <source>
        <dbReference type="SAM" id="MobiDB-lite"/>
    </source>
</evidence>
<comment type="similarity">
    <text evidence="1">Belongs to the BLOC1S1 family.</text>
</comment>
<dbReference type="InterPro" id="IPR009395">
    <property type="entry name" value="BLOC1S1"/>
</dbReference>
<evidence type="ECO:0000256" key="1">
    <source>
        <dbReference type="ARBA" id="ARBA00007133"/>
    </source>
</evidence>
<dbReference type="Proteomes" id="UP000184255">
    <property type="component" value="Unassembled WGS sequence"/>
</dbReference>
<gene>
    <name evidence="5" type="ORF">FMAN_01460</name>
</gene>
<dbReference type="GeneID" id="65080732"/>
<feature type="coiled-coil region" evidence="3">
    <location>
        <begin position="116"/>
        <end position="143"/>
    </location>
</feature>